<reference evidence="1 2" key="1">
    <citation type="journal article" date="2018" name="BMC Genomics">
        <title>Comparative genome analyses reveal sequence features reflecting distinct modes of host-adaptation between dicot and monocot powdery mildew.</title>
        <authorList>
            <person name="Wu Y."/>
            <person name="Ma X."/>
            <person name="Pan Z."/>
            <person name="Kale S.D."/>
            <person name="Song Y."/>
            <person name="King H."/>
            <person name="Zhang Q."/>
            <person name="Presley C."/>
            <person name="Deng X."/>
            <person name="Wei C.I."/>
            <person name="Xiao S."/>
        </authorList>
    </citation>
    <scope>NUCLEOTIDE SEQUENCE [LARGE SCALE GENOMIC DNA]</scope>
    <source>
        <strain evidence="1">UCSC1</strain>
    </source>
</reference>
<dbReference type="Proteomes" id="UP000285405">
    <property type="component" value="Unassembled WGS sequence"/>
</dbReference>
<protein>
    <submittedName>
        <fullName evidence="1">Putative eka-like protein</fullName>
    </submittedName>
</protein>
<evidence type="ECO:0000313" key="1">
    <source>
        <dbReference type="EMBL" id="RKF81953.1"/>
    </source>
</evidence>
<dbReference type="OrthoDB" id="10488684at2759"/>
<dbReference type="EMBL" id="MCBR01001990">
    <property type="protein sequence ID" value="RKF81953.1"/>
    <property type="molecule type" value="Genomic_DNA"/>
</dbReference>
<sequence length="107" mass="12272">MAESARFRARSRLKSKGLAIDLIDIDAVEAAVLEHNSSDIEMIDAYIDKLIARGLKESQRALENSGRPPTIKPKLRLLAKLYRSHTRQEKIRNRHQIVDLLSRLFSH</sequence>
<organism evidence="1 2">
    <name type="scientific">Golovinomyces cichoracearum</name>
    <dbReference type="NCBI Taxonomy" id="62708"/>
    <lineage>
        <taxon>Eukaryota</taxon>
        <taxon>Fungi</taxon>
        <taxon>Dikarya</taxon>
        <taxon>Ascomycota</taxon>
        <taxon>Pezizomycotina</taxon>
        <taxon>Leotiomycetes</taxon>
        <taxon>Erysiphales</taxon>
        <taxon>Erysiphaceae</taxon>
        <taxon>Golovinomyces</taxon>
    </lineage>
</organism>
<name>A0A420J5B5_9PEZI</name>
<dbReference type="AlphaFoldDB" id="A0A420J5B5"/>
<proteinExistence type="predicted"/>
<gene>
    <name evidence="1" type="ORF">GcC1_019042</name>
</gene>
<accession>A0A420J5B5</accession>
<evidence type="ECO:0000313" key="2">
    <source>
        <dbReference type="Proteomes" id="UP000285405"/>
    </source>
</evidence>
<comment type="caution">
    <text evidence="1">The sequence shown here is derived from an EMBL/GenBank/DDBJ whole genome shotgun (WGS) entry which is preliminary data.</text>
</comment>